<dbReference type="InterPro" id="IPR016032">
    <property type="entry name" value="Sig_transdc_resp-reg_C-effctor"/>
</dbReference>
<organism evidence="4 5">
    <name type="scientific">Streptomyces fradiae ATCC 10745 = DSM 40063</name>
    <dbReference type="NCBI Taxonomy" id="1319510"/>
    <lineage>
        <taxon>Bacteria</taxon>
        <taxon>Bacillati</taxon>
        <taxon>Actinomycetota</taxon>
        <taxon>Actinomycetes</taxon>
        <taxon>Kitasatosporales</taxon>
        <taxon>Streptomycetaceae</taxon>
        <taxon>Streptomyces</taxon>
    </lineage>
</organism>
<accession>A0A1Y2NNX8</accession>
<feature type="compositionally biased region" description="Basic and acidic residues" evidence="1">
    <location>
        <begin position="79"/>
        <end position="88"/>
    </location>
</feature>
<dbReference type="EMBL" id="MIFZ01000331">
    <property type="protein sequence ID" value="OSY49214.1"/>
    <property type="molecule type" value="Genomic_DNA"/>
</dbReference>
<dbReference type="PROSITE" id="PS50043">
    <property type="entry name" value="HTH_LUXR_2"/>
    <property type="match status" value="1"/>
</dbReference>
<dbReference type="Gene3D" id="1.10.10.10">
    <property type="entry name" value="Winged helix-like DNA-binding domain superfamily/Winged helix DNA-binding domain"/>
    <property type="match status" value="1"/>
</dbReference>
<name>A0A1Y2NNX8_STRFR</name>
<dbReference type="AlphaFoldDB" id="A0A1Y2NNX8"/>
<evidence type="ECO:0000259" key="2">
    <source>
        <dbReference type="PROSITE" id="PS50043"/>
    </source>
</evidence>
<dbReference type="GO" id="GO:0006355">
    <property type="term" value="P:regulation of DNA-templated transcription"/>
    <property type="evidence" value="ECO:0007669"/>
    <property type="project" value="InterPro"/>
</dbReference>
<dbReference type="CDD" id="cd06170">
    <property type="entry name" value="LuxR_C_like"/>
    <property type="match status" value="1"/>
</dbReference>
<keyword evidence="6" id="KW-1185">Reference proteome</keyword>
<evidence type="ECO:0000313" key="4">
    <source>
        <dbReference type="EMBL" id="OSY49214.1"/>
    </source>
</evidence>
<sequence>MARLPTIVTPAQMEALRLAANGLTARQIATRLNISEGAAHLRLNGAAHALGAHSRTHAVALAIRTGLMDLTEVRLTDGAQKHATEPLHGRLGTAPGCSEGKPVGRATTPQTGARRPAA</sequence>
<dbReference type="RefSeq" id="WP_085921593.1">
    <property type="nucleotide sequence ID" value="NZ_ASYR01000050.1"/>
</dbReference>
<comment type="caution">
    <text evidence="4">The sequence shown here is derived from an EMBL/GenBank/DDBJ whole genome shotgun (WGS) entry which is preliminary data.</text>
</comment>
<reference evidence="3 6" key="1">
    <citation type="submission" date="2013-05" db="EMBL/GenBank/DDBJ databases">
        <title>Genome Sequence of Streptomyces fradiae.</title>
        <authorList>
            <person name="Kirby R."/>
        </authorList>
    </citation>
    <scope>NUCLEOTIDE SEQUENCE [LARGE SCALE GENOMIC DNA]</scope>
    <source>
        <strain evidence="3 6">ATCC 10745</strain>
    </source>
</reference>
<feature type="domain" description="HTH luxR-type" evidence="2">
    <location>
        <begin position="1"/>
        <end position="66"/>
    </location>
</feature>
<dbReference type="EMBL" id="ASYR01000050">
    <property type="protein sequence ID" value="KAF0646570.1"/>
    <property type="molecule type" value="Genomic_DNA"/>
</dbReference>
<evidence type="ECO:0000313" key="5">
    <source>
        <dbReference type="Proteomes" id="UP000194318"/>
    </source>
</evidence>
<dbReference type="Proteomes" id="UP000731519">
    <property type="component" value="Unassembled WGS sequence"/>
</dbReference>
<dbReference type="InterPro" id="IPR000792">
    <property type="entry name" value="Tscrpt_reg_LuxR_C"/>
</dbReference>
<dbReference type="GO" id="GO:0003677">
    <property type="term" value="F:DNA binding"/>
    <property type="evidence" value="ECO:0007669"/>
    <property type="project" value="InterPro"/>
</dbReference>
<dbReference type="Proteomes" id="UP000194318">
    <property type="component" value="Unassembled WGS sequence"/>
</dbReference>
<dbReference type="Pfam" id="PF00196">
    <property type="entry name" value="GerE"/>
    <property type="match status" value="1"/>
</dbReference>
<evidence type="ECO:0000313" key="6">
    <source>
        <dbReference type="Proteomes" id="UP000731519"/>
    </source>
</evidence>
<dbReference type="InterPro" id="IPR036388">
    <property type="entry name" value="WH-like_DNA-bd_sf"/>
</dbReference>
<feature type="region of interest" description="Disordered" evidence="1">
    <location>
        <begin position="79"/>
        <end position="118"/>
    </location>
</feature>
<proteinExistence type="predicted"/>
<evidence type="ECO:0000256" key="1">
    <source>
        <dbReference type="SAM" id="MobiDB-lite"/>
    </source>
</evidence>
<reference evidence="4 5" key="2">
    <citation type="submission" date="2016-09" db="EMBL/GenBank/DDBJ databases">
        <title>Streptomyces fradiae DSM40063, a candidate organism with high potential of specific P450 cytochromes.</title>
        <authorList>
            <person name="Grumaz C."/>
            <person name="Vainshtein Y."/>
            <person name="Kirstahler P."/>
            <person name="Sohn K."/>
        </authorList>
    </citation>
    <scope>NUCLEOTIDE SEQUENCE [LARGE SCALE GENOMIC DNA]</scope>
    <source>
        <strain evidence="4 5">DSM 40063</strain>
    </source>
</reference>
<protein>
    <submittedName>
        <fullName evidence="4">HTH-type quorum sensing-dependent transcriptional regulator VjbR</fullName>
    </submittedName>
</protein>
<evidence type="ECO:0000313" key="3">
    <source>
        <dbReference type="EMBL" id="KAF0646570.1"/>
    </source>
</evidence>
<dbReference type="SUPFAM" id="SSF46894">
    <property type="entry name" value="C-terminal effector domain of the bipartite response regulators"/>
    <property type="match status" value="1"/>
</dbReference>
<dbReference type="SMART" id="SM00421">
    <property type="entry name" value="HTH_LUXR"/>
    <property type="match status" value="1"/>
</dbReference>
<gene>
    <name evidence="4" type="primary">vjbR</name>
    <name evidence="4" type="ORF">BG846_05192</name>
    <name evidence="3" type="ORF">K701_27865</name>
</gene>